<dbReference type="EMBL" id="BSOZ01000027">
    <property type="protein sequence ID" value="GLS04852.1"/>
    <property type="molecule type" value="Genomic_DNA"/>
</dbReference>
<protein>
    <submittedName>
        <fullName evidence="1">Uncharacterized protein</fullName>
    </submittedName>
</protein>
<dbReference type="RefSeq" id="WP_018746194.1">
    <property type="nucleotide sequence ID" value="NZ_BSOZ01000027.1"/>
</dbReference>
<comment type="caution">
    <text evidence="1">The sequence shown here is derived from an EMBL/GenBank/DDBJ whole genome shotgun (WGS) entry which is preliminary data.</text>
</comment>
<dbReference type="Proteomes" id="UP001156836">
    <property type="component" value="Unassembled WGS sequence"/>
</dbReference>
<name>A0ABQ6BXC0_9NEIS</name>
<accession>A0ABQ6BXC0</accession>
<reference evidence="2" key="1">
    <citation type="journal article" date="2019" name="Int. J. Syst. Evol. Microbiol.">
        <title>The Global Catalogue of Microorganisms (GCM) 10K type strain sequencing project: providing services to taxonomists for standard genome sequencing and annotation.</title>
        <authorList>
            <consortium name="The Broad Institute Genomics Platform"/>
            <consortium name="The Broad Institute Genome Sequencing Center for Infectious Disease"/>
            <person name="Wu L."/>
            <person name="Ma J."/>
        </authorList>
    </citation>
    <scope>NUCLEOTIDE SEQUENCE [LARGE SCALE GENOMIC DNA]</scope>
    <source>
        <strain evidence="2">NBRC 104970</strain>
    </source>
</reference>
<evidence type="ECO:0000313" key="2">
    <source>
        <dbReference type="Proteomes" id="UP001156836"/>
    </source>
</evidence>
<organism evidence="1 2">
    <name type="scientific">Chitiniphilus shinanonensis</name>
    <dbReference type="NCBI Taxonomy" id="553088"/>
    <lineage>
        <taxon>Bacteria</taxon>
        <taxon>Pseudomonadati</taxon>
        <taxon>Pseudomonadota</taxon>
        <taxon>Betaproteobacteria</taxon>
        <taxon>Neisseriales</taxon>
        <taxon>Chitinibacteraceae</taxon>
        <taxon>Chitiniphilus</taxon>
    </lineage>
</organism>
<gene>
    <name evidence="1" type="ORF">GCM10007860_20000</name>
</gene>
<keyword evidence="2" id="KW-1185">Reference proteome</keyword>
<sequence>MTASKYAAEWAAAIERSKRFNLTVPTHELKPAHRYLNDARHAEFPYVVQKGLGDLDFPDVVAQCLSLHYRLVPVLEAWLGCPVLYTLGWVDDGTDKGMFKFDEPFIAEKLQSGHVGGTVNMHAWLTLPSLEVIDVALVTSLAVLNGWDEGHGAVLAKHADEVTGMAYKPMLIGPDFLRKTGLMVEWGVYTL</sequence>
<evidence type="ECO:0000313" key="1">
    <source>
        <dbReference type="EMBL" id="GLS04852.1"/>
    </source>
</evidence>
<proteinExistence type="predicted"/>